<dbReference type="InterPro" id="IPR007420">
    <property type="entry name" value="DUF465"/>
</dbReference>
<dbReference type="AlphaFoldDB" id="A0A495BGN7"/>
<dbReference type="Proteomes" id="UP000279384">
    <property type="component" value="Unassembled WGS sequence"/>
</dbReference>
<sequence length="74" mass="8605">MFPEFRDLISQLKTEDSRFSRLFDKHNELDQQIKNMEAHITPATPLEIETLKKEKLQLKDELYVILKSASVSAG</sequence>
<comment type="caution">
    <text evidence="2">The sequence shown here is derived from an EMBL/GenBank/DDBJ whole genome shotgun (WGS) entry which is preliminary data.</text>
</comment>
<accession>A0A495BGN7</accession>
<evidence type="ECO:0000313" key="3">
    <source>
        <dbReference type="Proteomes" id="UP000279384"/>
    </source>
</evidence>
<dbReference type="EMBL" id="JAQQKY010000001">
    <property type="protein sequence ID" value="MDC7689304.1"/>
    <property type="molecule type" value="Genomic_DNA"/>
</dbReference>
<name>A0A495BGN7_VOGIN</name>
<proteinExistence type="predicted"/>
<protein>
    <submittedName>
        <fullName evidence="1">YdcH family protein</fullName>
    </submittedName>
</protein>
<reference evidence="2 3" key="1">
    <citation type="submission" date="2018-10" db="EMBL/GenBank/DDBJ databases">
        <title>Genomic Encyclopedia of Type Strains, Phase IV (KMG-IV): sequencing the most valuable type-strain genomes for metagenomic binning, comparative biology and taxonomic classification.</title>
        <authorList>
            <person name="Goeker M."/>
        </authorList>
    </citation>
    <scope>NUCLEOTIDE SEQUENCE [LARGE SCALE GENOMIC DNA]</scope>
    <source>
        <strain evidence="2 3">DSM 3303</strain>
    </source>
</reference>
<gene>
    <name evidence="2" type="ORF">C8E02_1584</name>
    <name evidence="1" type="ORF">PQU93_00690</name>
</gene>
<dbReference type="Pfam" id="PF04325">
    <property type="entry name" value="DUF465"/>
    <property type="match status" value="1"/>
</dbReference>
<dbReference type="InterPro" id="IPR038444">
    <property type="entry name" value="DUF465_sf"/>
</dbReference>
<evidence type="ECO:0000313" key="2">
    <source>
        <dbReference type="EMBL" id="RKQ60240.1"/>
    </source>
</evidence>
<dbReference type="Gene3D" id="6.10.280.50">
    <property type="match status" value="1"/>
</dbReference>
<dbReference type="RefSeq" id="WP_047968488.1">
    <property type="nucleotide sequence ID" value="NZ_JAQQKY010000001.1"/>
</dbReference>
<reference evidence="1 4" key="2">
    <citation type="submission" date="2023-01" db="EMBL/GenBank/DDBJ databases">
        <title>Novel species of the genus Vogesella isolated from rivers.</title>
        <authorList>
            <person name="Lu H."/>
        </authorList>
    </citation>
    <scope>NUCLEOTIDE SEQUENCE [LARGE SCALE GENOMIC DNA]</scope>
    <source>
        <strain evidence="1 4">SH7W</strain>
    </source>
</reference>
<dbReference type="EMBL" id="RBID01000013">
    <property type="protein sequence ID" value="RKQ60240.1"/>
    <property type="molecule type" value="Genomic_DNA"/>
</dbReference>
<dbReference type="Proteomes" id="UP001221566">
    <property type="component" value="Unassembled WGS sequence"/>
</dbReference>
<organism evidence="2 3">
    <name type="scientific">Vogesella indigofera</name>
    <name type="common">Pseudomonas indigofera</name>
    <dbReference type="NCBI Taxonomy" id="45465"/>
    <lineage>
        <taxon>Bacteria</taxon>
        <taxon>Pseudomonadati</taxon>
        <taxon>Pseudomonadota</taxon>
        <taxon>Betaproteobacteria</taxon>
        <taxon>Neisseriales</taxon>
        <taxon>Chromobacteriaceae</taxon>
        <taxon>Vogesella</taxon>
    </lineage>
</organism>
<evidence type="ECO:0000313" key="4">
    <source>
        <dbReference type="Proteomes" id="UP001221566"/>
    </source>
</evidence>
<evidence type="ECO:0000313" key="1">
    <source>
        <dbReference type="EMBL" id="MDC7689304.1"/>
    </source>
</evidence>
<keyword evidence="4" id="KW-1185">Reference proteome</keyword>